<dbReference type="GO" id="GO:0030136">
    <property type="term" value="C:clathrin-coated vesicle"/>
    <property type="evidence" value="ECO:0007669"/>
    <property type="project" value="TreeGrafter"/>
</dbReference>
<dbReference type="OrthoDB" id="5593455at2759"/>
<protein>
    <recommendedName>
        <fullName evidence="12">F-BAR domain only protein 2</fullName>
    </recommendedName>
</protein>
<dbReference type="InterPro" id="IPR027267">
    <property type="entry name" value="AH/BAR_dom_sf"/>
</dbReference>
<feature type="compositionally biased region" description="Polar residues" evidence="7">
    <location>
        <begin position="595"/>
        <end position="605"/>
    </location>
</feature>
<evidence type="ECO:0000256" key="4">
    <source>
        <dbReference type="ARBA" id="ARBA00023176"/>
    </source>
</evidence>
<evidence type="ECO:0000256" key="5">
    <source>
        <dbReference type="PROSITE-ProRule" id="PRU01077"/>
    </source>
</evidence>
<evidence type="ECO:0000256" key="6">
    <source>
        <dbReference type="SAM" id="Coils"/>
    </source>
</evidence>
<dbReference type="PANTHER" id="PTHR23065">
    <property type="entry name" value="PROLINE-SERINE-THREONINE PHOSPHATASE INTERACTING PROTEIN 1"/>
    <property type="match status" value="1"/>
</dbReference>
<evidence type="ECO:0000256" key="3">
    <source>
        <dbReference type="ARBA" id="ARBA00023054"/>
    </source>
</evidence>
<feature type="compositionally biased region" description="Low complexity" evidence="7">
    <location>
        <begin position="379"/>
        <end position="397"/>
    </location>
</feature>
<dbReference type="InterPro" id="IPR028565">
    <property type="entry name" value="MHD"/>
</dbReference>
<dbReference type="PROSITE" id="PS51741">
    <property type="entry name" value="F_BAR"/>
    <property type="match status" value="1"/>
</dbReference>
<gene>
    <name evidence="10" type="ORF">NMOB1V02_LOCUS2569</name>
</gene>
<organism evidence="10">
    <name type="scientific">Notodromas monacha</name>
    <dbReference type="NCBI Taxonomy" id="399045"/>
    <lineage>
        <taxon>Eukaryota</taxon>
        <taxon>Metazoa</taxon>
        <taxon>Ecdysozoa</taxon>
        <taxon>Arthropoda</taxon>
        <taxon>Crustacea</taxon>
        <taxon>Oligostraca</taxon>
        <taxon>Ostracoda</taxon>
        <taxon>Podocopa</taxon>
        <taxon>Podocopida</taxon>
        <taxon>Cypridocopina</taxon>
        <taxon>Cypridoidea</taxon>
        <taxon>Cyprididae</taxon>
        <taxon>Notodromas</taxon>
    </lineage>
</organism>
<evidence type="ECO:0008006" key="12">
    <source>
        <dbReference type="Google" id="ProtNLM"/>
    </source>
</evidence>
<keyword evidence="4" id="KW-0168">Coated pit</keyword>
<feature type="compositionally biased region" description="Low complexity" evidence="7">
    <location>
        <begin position="659"/>
        <end position="670"/>
    </location>
</feature>
<dbReference type="Proteomes" id="UP000678499">
    <property type="component" value="Unassembled WGS sequence"/>
</dbReference>
<feature type="coiled-coil region" evidence="6">
    <location>
        <begin position="52"/>
        <end position="149"/>
    </location>
</feature>
<dbReference type="InterPro" id="IPR018808">
    <property type="entry name" value="Muniscin_C"/>
</dbReference>
<feature type="domain" description="F-BAR" evidence="9">
    <location>
        <begin position="1"/>
        <end position="216"/>
    </location>
</feature>
<proteinExistence type="predicted"/>
<name>A0A7R9BGJ8_9CRUS</name>
<dbReference type="Gene3D" id="1.20.1270.60">
    <property type="entry name" value="Arfaptin homology (AH) domain/BAR domain"/>
    <property type="match status" value="1"/>
</dbReference>
<dbReference type="AlphaFoldDB" id="A0A7R9BGJ8"/>
<dbReference type="GO" id="GO:0048268">
    <property type="term" value="P:clathrin coat assembly"/>
    <property type="evidence" value="ECO:0007669"/>
    <property type="project" value="TreeGrafter"/>
</dbReference>
<dbReference type="GO" id="GO:0005905">
    <property type="term" value="C:clathrin-coated pit"/>
    <property type="evidence" value="ECO:0007669"/>
    <property type="project" value="UniProtKB-SubCell"/>
</dbReference>
<dbReference type="PROSITE" id="PS51072">
    <property type="entry name" value="MHD"/>
    <property type="match status" value="1"/>
</dbReference>
<accession>A0A7R9BGJ8</accession>
<feature type="region of interest" description="Disordered" evidence="7">
    <location>
        <begin position="1055"/>
        <end position="1126"/>
    </location>
</feature>
<sequence length="1126" mass="121285">MSVVNELSKIEEASSSQLGKLVYKSNSGCNHGSFAPIWQALKLTIEKFASLHSQAVQKLHELIKEVAKYSEELHKKHKQVKDEQSGTQDVVQLIQVTNANLQKAVLNYQQKFAEVEKLKNENGASSKEVERAEAKSKKALDDYRALVQKYNGVRADFEKKMTNSCLQFQDLESNHLKLMREFITSYSDIVENNHSLIGQVHADFRQQCEELTVERLLEQFVQQKETGPEIPPAVTVEEVNPQRSNEPLVDVSWAPETASIGSNSVGGPSGDLLSSLSAPLASVDSSSAEQTPPKPSKKDEMKLLRARYVEDETNCPTNPGKLTDSRKKSAQESSDSASRGGQLAAKTSRRTASFLNLFNAVNASDKTSTAAAWTTSTAATTTSTSGGNGQSSSPQQSPESNHGTAMELIACFAPSFLCAIAVNDSNFRLGDIVKMVVSFPYFSLLVFVVVLGTGFLKSRRKKKEKEKKKEVELEIPKEEKLPSEDKSRSRIVENVQSNPERITPTIPENPEVDNEGYSVPPADFRMSALDHRRSSFSSSSGSGSGSDSDDDRRVVPMVEIKPLGPGVPYSSASVDELRAVMEGITLGGGVARASPVQSIGGSSTVRMDLNPRRLPNSPLTISLNPESNKTNNETGSSSEAKESSGTPTDLTTRKSQIAPTSPTSITSSSSGFVDLFKQWGDAPPLIPPKQGAANSDGQSSIAIPRPPRKTDLTATMLRSRITNSSSSLSRADSLGSLASFAAADFKYVGTSSGGPTPTLLTSSSRGPSPLTIGMFDTIPIAVAFQEMVHAYFRGADESRCLVKQIGDLVMSFPAGIVHALTNNPSPPPLVFSIKNTTKLNSILANKQLLALEPNQSTPTSPVYEFKMTALIDHLKKQAESFPNSYYFNVDILKYQIKSEPGAQSAPFQLVTYWKCESLHTDLRVDYKYNGKAALASPAALLNLAISVPVNGGVKSMHARPVGTWVEETSRAQWKFTELSSHSENGGCGELRARFELKSGPGSPGTVSCSFNCEGTTLSGAEFQLVGPGYRVSLIKKKLVSGKYTCDPEVYQLRSISATPGSNGGERYAAPPGEARYAAPPSGETRYAPPPVSAAASENRYAAPPGIPKEAKNSSSPSRNASAPTPV</sequence>
<reference evidence="10" key="1">
    <citation type="submission" date="2020-11" db="EMBL/GenBank/DDBJ databases">
        <authorList>
            <person name="Tran Van P."/>
        </authorList>
    </citation>
    <scope>NUCLEOTIDE SEQUENCE</scope>
</reference>
<feature type="region of interest" description="Disordered" evidence="7">
    <location>
        <begin position="478"/>
        <end position="553"/>
    </location>
</feature>
<keyword evidence="4" id="KW-0472">Membrane</keyword>
<evidence type="ECO:0000259" key="8">
    <source>
        <dbReference type="PROSITE" id="PS51072"/>
    </source>
</evidence>
<dbReference type="PANTHER" id="PTHR23065:SF15">
    <property type="entry name" value="AT02057P"/>
    <property type="match status" value="1"/>
</dbReference>
<feature type="region of interest" description="Disordered" evidence="7">
    <location>
        <begin position="308"/>
        <end position="345"/>
    </location>
</feature>
<dbReference type="GO" id="GO:0072583">
    <property type="term" value="P:clathrin-dependent endocytosis"/>
    <property type="evidence" value="ECO:0007669"/>
    <property type="project" value="TreeGrafter"/>
</dbReference>
<dbReference type="InterPro" id="IPR031160">
    <property type="entry name" value="F_BAR_dom"/>
</dbReference>
<feature type="region of interest" description="Disordered" evidence="7">
    <location>
        <begin position="591"/>
        <end position="710"/>
    </location>
</feature>
<feature type="compositionally biased region" description="Low complexity" evidence="7">
    <location>
        <begin position="1112"/>
        <end position="1126"/>
    </location>
</feature>
<keyword evidence="3 5" id="KW-0175">Coiled coil</keyword>
<dbReference type="GO" id="GO:0005886">
    <property type="term" value="C:plasma membrane"/>
    <property type="evidence" value="ECO:0007669"/>
    <property type="project" value="TreeGrafter"/>
</dbReference>
<dbReference type="EMBL" id="CAJPEX010000292">
    <property type="protein sequence ID" value="CAG0914899.1"/>
    <property type="molecule type" value="Genomic_DNA"/>
</dbReference>
<feature type="domain" description="MHD" evidence="8">
    <location>
        <begin position="777"/>
        <end position="1053"/>
    </location>
</feature>
<keyword evidence="2" id="KW-0254">Endocytosis</keyword>
<evidence type="ECO:0000313" key="10">
    <source>
        <dbReference type="EMBL" id="CAD7274747.1"/>
    </source>
</evidence>
<keyword evidence="11" id="KW-1185">Reference proteome</keyword>
<dbReference type="SUPFAM" id="SSF103657">
    <property type="entry name" value="BAR/IMD domain-like"/>
    <property type="match status" value="1"/>
</dbReference>
<dbReference type="EMBL" id="OA882329">
    <property type="protein sequence ID" value="CAD7274747.1"/>
    <property type="molecule type" value="Genomic_DNA"/>
</dbReference>
<evidence type="ECO:0000259" key="9">
    <source>
        <dbReference type="PROSITE" id="PS51741"/>
    </source>
</evidence>
<dbReference type="Pfam" id="PF22699">
    <property type="entry name" value="GMIP-like_FCH"/>
    <property type="match status" value="1"/>
</dbReference>
<feature type="region of interest" description="Disordered" evidence="7">
    <location>
        <begin position="379"/>
        <end position="401"/>
    </location>
</feature>
<dbReference type="InterPro" id="IPR054713">
    <property type="entry name" value="GMIP/FCHO2-like_FCH"/>
</dbReference>
<feature type="region of interest" description="Disordered" evidence="7">
    <location>
        <begin position="281"/>
        <end position="300"/>
    </location>
</feature>
<evidence type="ECO:0000313" key="11">
    <source>
        <dbReference type="Proteomes" id="UP000678499"/>
    </source>
</evidence>
<comment type="subcellular location">
    <subcellularLocation>
        <location evidence="1">Membrane</location>
        <location evidence="1">Clathrin-coated pit</location>
        <topology evidence="1">Peripheral membrane protein</topology>
        <orientation evidence="1">Cytoplasmic side</orientation>
    </subcellularLocation>
</comment>
<feature type="compositionally biased region" description="Polar residues" evidence="7">
    <location>
        <begin position="617"/>
        <end position="658"/>
    </location>
</feature>
<feature type="compositionally biased region" description="Polar residues" evidence="7">
    <location>
        <begin position="692"/>
        <end position="701"/>
    </location>
</feature>
<evidence type="ECO:0000256" key="1">
    <source>
        <dbReference type="ARBA" id="ARBA00004283"/>
    </source>
</evidence>
<evidence type="ECO:0000256" key="7">
    <source>
        <dbReference type="SAM" id="MobiDB-lite"/>
    </source>
</evidence>
<evidence type="ECO:0000256" key="2">
    <source>
        <dbReference type="ARBA" id="ARBA00022583"/>
    </source>
</evidence>
<feature type="compositionally biased region" description="Basic and acidic residues" evidence="7">
    <location>
        <begin position="478"/>
        <end position="491"/>
    </location>
</feature>
<dbReference type="Pfam" id="PF10291">
    <property type="entry name" value="muHD"/>
    <property type="match status" value="1"/>
</dbReference>